<name>A0A2S7N0N3_9BACI</name>
<proteinExistence type="inferred from homology"/>
<evidence type="ECO:0000313" key="7">
    <source>
        <dbReference type="EMBL" id="PQD95545.1"/>
    </source>
</evidence>
<gene>
    <name evidence="7" type="ORF">CYL18_09690</name>
</gene>
<dbReference type="InterPro" id="IPR007383">
    <property type="entry name" value="DUF445"/>
</dbReference>
<protein>
    <submittedName>
        <fullName evidence="7">DUF445 domain-containing protein</fullName>
    </submittedName>
</protein>
<dbReference type="PANTHER" id="PTHR35791">
    <property type="entry name" value="UPF0754 MEMBRANE PROTEIN YHEB"/>
    <property type="match status" value="1"/>
</dbReference>
<evidence type="ECO:0000256" key="2">
    <source>
        <dbReference type="ARBA" id="ARBA00008053"/>
    </source>
</evidence>
<evidence type="ECO:0000256" key="3">
    <source>
        <dbReference type="ARBA" id="ARBA00022692"/>
    </source>
</evidence>
<evidence type="ECO:0000313" key="8">
    <source>
        <dbReference type="Proteomes" id="UP000239663"/>
    </source>
</evidence>
<comment type="caution">
    <text evidence="7">The sequence shown here is derived from an EMBL/GenBank/DDBJ whole genome shotgun (WGS) entry which is preliminary data.</text>
</comment>
<reference evidence="7 8" key="1">
    <citation type="submission" date="2017-12" db="EMBL/GenBank/DDBJ databases">
        <title>Taxonomic description and draft genome of Pradoshia cofamensis Gen. nov., sp. nov., a thermotolerant bacillale isolated from anterior gut of earthworm Eisenia fetida.</title>
        <authorList>
            <person name="Saha T."/>
            <person name="Chakraborty R."/>
        </authorList>
    </citation>
    <scope>NUCLEOTIDE SEQUENCE [LARGE SCALE GENOMIC DNA]</scope>
    <source>
        <strain evidence="7 8">EAG3</strain>
    </source>
</reference>
<dbReference type="PIRSF" id="PIRSF032178">
    <property type="entry name" value="UCP032178"/>
    <property type="match status" value="1"/>
</dbReference>
<keyword evidence="4 6" id="KW-1133">Transmembrane helix</keyword>
<dbReference type="PANTHER" id="PTHR35791:SF1">
    <property type="entry name" value="UPF0754 MEMBRANE PROTEIN YHEB"/>
    <property type="match status" value="1"/>
</dbReference>
<dbReference type="Pfam" id="PF04286">
    <property type="entry name" value="DUF445"/>
    <property type="match status" value="1"/>
</dbReference>
<evidence type="ECO:0000256" key="1">
    <source>
        <dbReference type="ARBA" id="ARBA00004236"/>
    </source>
</evidence>
<dbReference type="Proteomes" id="UP000239663">
    <property type="component" value="Unassembled WGS sequence"/>
</dbReference>
<feature type="transmembrane region" description="Helical" evidence="6">
    <location>
        <begin position="355"/>
        <end position="377"/>
    </location>
</feature>
<evidence type="ECO:0000256" key="5">
    <source>
        <dbReference type="ARBA" id="ARBA00023136"/>
    </source>
</evidence>
<dbReference type="RefSeq" id="WP_104849300.1">
    <property type="nucleotide sequence ID" value="NZ_PKOZ01000004.1"/>
</dbReference>
<accession>A0A2S7N0N3</accession>
<keyword evidence="5 6" id="KW-0472">Membrane</keyword>
<comment type="subcellular location">
    <subcellularLocation>
        <location evidence="1">Cell membrane</location>
    </subcellularLocation>
</comment>
<keyword evidence="3 6" id="KW-0812">Transmembrane</keyword>
<keyword evidence="8" id="KW-1185">Reference proteome</keyword>
<dbReference type="OrthoDB" id="9787430at2"/>
<dbReference type="InterPro" id="IPR016991">
    <property type="entry name" value="UCP032178"/>
</dbReference>
<dbReference type="AlphaFoldDB" id="A0A2S7N0N3"/>
<evidence type="ECO:0000256" key="4">
    <source>
        <dbReference type="ARBA" id="ARBA00022989"/>
    </source>
</evidence>
<feature type="transmembrane region" description="Helical" evidence="6">
    <location>
        <begin position="6"/>
        <end position="26"/>
    </location>
</feature>
<dbReference type="EMBL" id="PKOZ01000004">
    <property type="protein sequence ID" value="PQD95545.1"/>
    <property type="molecule type" value="Genomic_DNA"/>
</dbReference>
<dbReference type="GO" id="GO:0005886">
    <property type="term" value="C:plasma membrane"/>
    <property type="evidence" value="ECO:0007669"/>
    <property type="project" value="UniProtKB-SubCell"/>
</dbReference>
<sequence>MNYFVTIATVVIVGAVIGGITNALAIKMLFHPYEPKYLFGRRLPFTPGLIPKRRDELAVQMGRLVVQHLITPESIKQKLLTSSVKVEAKRMAELMLDRTIFSEMTIEDAFRKMGIDDMPDRLVHRIADKSSNWVEGWYQSNQEKPIISFLPESLGEKVEEKLPDVSQYILDKGIAFFVSTEGKARLQKMADDFMMERGKLGGFMQMLLGNVNLGEKLQPEIIKFLANPGTKDTLTQILVNEWNKLKNMTVSEAEQYYSLAEQKNLIHKGIFYAYEQLDLSAMPLSKLTGEWSEIIKGRVLPELIETVSERIINQVPVIMEKFRLEEIVRDQVASFPVTRLEEMVLSITKSELKMITYLGALLGGLIGLFQGIFMIIMN</sequence>
<comment type="similarity">
    <text evidence="2">Belongs to the UPF0754 family.</text>
</comment>
<organism evidence="7 8">
    <name type="scientific">Pradoshia eiseniae</name>
    <dbReference type="NCBI Taxonomy" id="2064768"/>
    <lineage>
        <taxon>Bacteria</taxon>
        <taxon>Bacillati</taxon>
        <taxon>Bacillota</taxon>
        <taxon>Bacilli</taxon>
        <taxon>Bacillales</taxon>
        <taxon>Bacillaceae</taxon>
        <taxon>Pradoshia</taxon>
    </lineage>
</organism>
<evidence type="ECO:0000256" key="6">
    <source>
        <dbReference type="SAM" id="Phobius"/>
    </source>
</evidence>